<evidence type="ECO:0000313" key="2">
    <source>
        <dbReference type="Proteomes" id="UP001482231"/>
    </source>
</evidence>
<keyword evidence="2" id="KW-1185">Reference proteome</keyword>
<dbReference type="EMBL" id="JBAJEX010000001">
    <property type="protein sequence ID" value="MEO1765763.1"/>
    <property type="molecule type" value="Genomic_DNA"/>
</dbReference>
<evidence type="ECO:0000313" key="1">
    <source>
        <dbReference type="EMBL" id="MEO1765763.1"/>
    </source>
</evidence>
<dbReference type="Proteomes" id="UP001482231">
    <property type="component" value="Unassembled WGS sequence"/>
</dbReference>
<reference evidence="1 2" key="1">
    <citation type="submission" date="2024-02" db="EMBL/GenBank/DDBJ databases">
        <title>New thermophilic sulfur-oxidizing bacteria from a hot springs of the Uzon caldera (Kamchatka, Russia).</title>
        <authorList>
            <person name="Dukat A.M."/>
            <person name="Elcheninov A.G."/>
            <person name="Frolov E.N."/>
        </authorList>
    </citation>
    <scope>NUCLEOTIDE SEQUENCE [LARGE SCALE GENOMIC DNA]</scope>
    <source>
        <strain evidence="1 2">AK1</strain>
    </source>
</reference>
<dbReference type="RefSeq" id="WP_347306200.1">
    <property type="nucleotide sequence ID" value="NZ_JBAJEX010000001.1"/>
</dbReference>
<gene>
    <name evidence="1" type="ORF">V6E02_00810</name>
</gene>
<sequence length="98" mass="10563">MTACVPPPPGAPRIALTLVGSGEPLLRLEKRLHCAAAGLGLALDLDIRKNAEALGIPFARTPAVLRDGRVVLNGLPRTEEIEAWLRQTFHTGKQDHEP</sequence>
<name>A0ABV0EDE5_9BURK</name>
<comment type="caution">
    <text evidence="1">The sequence shown here is derived from an EMBL/GenBank/DDBJ whole genome shotgun (WGS) entry which is preliminary data.</text>
</comment>
<protein>
    <recommendedName>
        <fullName evidence="3">Thioredoxin family protein</fullName>
    </recommendedName>
</protein>
<evidence type="ECO:0008006" key="3">
    <source>
        <dbReference type="Google" id="ProtNLM"/>
    </source>
</evidence>
<accession>A0ABV0EDE5</accession>
<proteinExistence type="predicted"/>
<organism evidence="1 2">
    <name type="scientific">Thiobacter aerophilum</name>
    <dbReference type="NCBI Taxonomy" id="3121275"/>
    <lineage>
        <taxon>Bacteria</taxon>
        <taxon>Pseudomonadati</taxon>
        <taxon>Pseudomonadota</taxon>
        <taxon>Betaproteobacteria</taxon>
        <taxon>Burkholderiales</taxon>
        <taxon>Thiobacteraceae</taxon>
        <taxon>Thiobacter</taxon>
    </lineage>
</organism>